<accession>A0ABX1RV40</accession>
<name>A0ABX1RV40_9FLAO</name>
<dbReference type="InterPro" id="IPR039523">
    <property type="entry name" value="RimK-rel_E_lig_ATP-grasp"/>
</dbReference>
<protein>
    <recommendedName>
        <fullName evidence="1">Alpha-L-glutamate ligase-related protein ATP-grasp domain-containing protein</fullName>
    </recommendedName>
</protein>
<evidence type="ECO:0000313" key="2">
    <source>
        <dbReference type="EMBL" id="NMH87416.1"/>
    </source>
</evidence>
<evidence type="ECO:0000313" key="3">
    <source>
        <dbReference type="Proteomes" id="UP000746690"/>
    </source>
</evidence>
<dbReference type="Pfam" id="PF14397">
    <property type="entry name" value="ATPgrasp_ST"/>
    <property type="match status" value="1"/>
</dbReference>
<comment type="caution">
    <text evidence="2">The sequence shown here is derived from an EMBL/GenBank/DDBJ whole genome shotgun (WGS) entry which is preliminary data.</text>
</comment>
<organism evidence="2 3">
    <name type="scientific">Flavivirga algicola</name>
    <dbReference type="NCBI Taxonomy" id="2729136"/>
    <lineage>
        <taxon>Bacteria</taxon>
        <taxon>Pseudomonadati</taxon>
        <taxon>Bacteroidota</taxon>
        <taxon>Flavobacteriia</taxon>
        <taxon>Flavobacteriales</taxon>
        <taxon>Flavobacteriaceae</taxon>
        <taxon>Flavivirga</taxon>
    </lineage>
</organism>
<sequence length="351" mass="40114">MRNFTDIGRIKVFIKDKNKKGFLKVIKEIFILLITKKEIPFYYFKFLYRKDVKNYLDYLSTKEVVAIGSNSELHKPEYKSLFNNKLVFALFCEKASINSPRLISHNFGSCFCFNNKNEKINTKEELVLFFERVFASLDTNAIFFRPPSEYGGKGCFKISQKGLASEVDDKYETIINGRFVHTEIIHQHKEINKIHSKCVNTIRIISLITSEGDIELVCSFMRFGVGDSSVDNASSGGFFVGVNLNDGTLKLSGLYMLEYGGGDIYEHPDSGFKFEGFKIPYFKEACEEVVNAVKIIPDRFIGWDVAITQNGPLIIEANWAPHIFLSDYAYGGLLRNQHMKKLVSDLKNKII</sequence>
<dbReference type="EMBL" id="JABBHF010000004">
    <property type="protein sequence ID" value="NMH87416.1"/>
    <property type="molecule type" value="Genomic_DNA"/>
</dbReference>
<evidence type="ECO:0000259" key="1">
    <source>
        <dbReference type="Pfam" id="PF14397"/>
    </source>
</evidence>
<keyword evidence="3" id="KW-1185">Reference proteome</keyword>
<proteinExistence type="predicted"/>
<gene>
    <name evidence="2" type="ORF">HHX25_07865</name>
</gene>
<dbReference type="SUPFAM" id="SSF56059">
    <property type="entry name" value="Glutathione synthetase ATP-binding domain-like"/>
    <property type="match status" value="1"/>
</dbReference>
<reference evidence="2 3" key="1">
    <citation type="submission" date="2020-04" db="EMBL/GenBank/DDBJ databases">
        <title>A Flavivirga sp. nov.</title>
        <authorList>
            <person name="Sun X."/>
        </authorList>
    </citation>
    <scope>NUCLEOTIDE SEQUENCE [LARGE SCALE GENOMIC DNA]</scope>
    <source>
        <strain evidence="2 3">Y03</strain>
    </source>
</reference>
<feature type="domain" description="Alpha-L-glutamate ligase-related protein ATP-grasp" evidence="1">
    <location>
        <begin position="177"/>
        <end position="337"/>
    </location>
</feature>
<dbReference type="RefSeq" id="WP_169671916.1">
    <property type="nucleotide sequence ID" value="NZ_JABBHF010000004.1"/>
</dbReference>
<dbReference type="Proteomes" id="UP000746690">
    <property type="component" value="Unassembled WGS sequence"/>
</dbReference>